<dbReference type="PANTHER" id="PTHR11552">
    <property type="entry name" value="GLUCOSE-METHANOL-CHOLINE GMC OXIDOREDUCTASE"/>
    <property type="match status" value="1"/>
</dbReference>
<proteinExistence type="inferred from homology"/>
<feature type="signal peptide" evidence="6">
    <location>
        <begin position="1"/>
        <end position="25"/>
    </location>
</feature>
<evidence type="ECO:0000313" key="9">
    <source>
        <dbReference type="Proteomes" id="UP001153069"/>
    </source>
</evidence>
<evidence type="ECO:0000256" key="6">
    <source>
        <dbReference type="SAM" id="SignalP"/>
    </source>
</evidence>
<dbReference type="AlphaFoldDB" id="A0A9N8DHX9"/>
<dbReference type="InterPro" id="IPR007867">
    <property type="entry name" value="GMC_OxRtase_C"/>
</dbReference>
<evidence type="ECO:0000259" key="7">
    <source>
        <dbReference type="PROSITE" id="PS00624"/>
    </source>
</evidence>
<dbReference type="PANTHER" id="PTHR11552:SF147">
    <property type="entry name" value="CHOLINE DEHYDROGENASE, MITOCHONDRIAL"/>
    <property type="match status" value="1"/>
</dbReference>
<evidence type="ECO:0000256" key="1">
    <source>
        <dbReference type="ARBA" id="ARBA00001974"/>
    </source>
</evidence>
<keyword evidence="6" id="KW-0732">Signal</keyword>
<comment type="cofactor">
    <cofactor evidence="1 5">
        <name>FAD</name>
        <dbReference type="ChEBI" id="CHEBI:57692"/>
    </cofactor>
</comment>
<dbReference type="PIRSF" id="PIRSF000137">
    <property type="entry name" value="Alcohol_oxidase"/>
    <property type="match status" value="1"/>
</dbReference>
<sequence length="652" mass="72059">MATCLRLVLLRGILVALLRATIVSSTDQAWCLGEAERAGQADGNGAPIDNDAESSIMYDYIVVGAGAGGGVVASRLAQAGYLTLLLDAGPDYQSPLTDVPAFWPYSTEEPQIEWAFRSRNSPDPGRDNVLYPRASMIGGSTMHNAMISLYPFPNFWDGLRELTGDEEFSEEKMRERFIRLENNEYCFKGAEGHGFDGYISTSSTDLRLVTDFNFLDIQIIAIASGFALSHLPHNPFLVFLGNIFNFPYCLPFIFDVNAPGFQDKEGAHIGPLSTSPSNGHIRSSVYDLITQTRSTSSLIVKPDHFVRKILIKDGTAYGVDVQKGKALYGASTGTRIEGRRESFFARKEVIISGGTFNTPQILMLSGVGPSEQLQNFSIPVKVDLPGVGANLIDKLEATQTFETTKEWRIYQQGCTFSDPSPEEDPCYVQFNNGEFPSVYTTSGTIISLQRKSDRKLEYPDLYYQVSPFNFIGYVDGWVEDGYSRQDALTVNINTPLVGPSKGTVKLRSADPFEVVDIDFNGYDDEDLDRVTHAVIKVQEFAKSMKKLGFLKGPLFPDESVDTFEEYKTWVRSNGWGHHPLGTAKMGADDDPSAVVNGQFQVRGVSNLRVVDASIFPEQPGFFPTIPIYMVGEKAAEDIIKADLTISYETFDC</sequence>
<dbReference type="Proteomes" id="UP001153069">
    <property type="component" value="Unassembled WGS sequence"/>
</dbReference>
<dbReference type="GO" id="GO:0016614">
    <property type="term" value="F:oxidoreductase activity, acting on CH-OH group of donors"/>
    <property type="evidence" value="ECO:0007669"/>
    <property type="project" value="InterPro"/>
</dbReference>
<dbReference type="GO" id="GO:0050660">
    <property type="term" value="F:flavin adenine dinucleotide binding"/>
    <property type="evidence" value="ECO:0007669"/>
    <property type="project" value="InterPro"/>
</dbReference>
<evidence type="ECO:0000256" key="3">
    <source>
        <dbReference type="ARBA" id="ARBA00022630"/>
    </source>
</evidence>
<dbReference type="InterPro" id="IPR000172">
    <property type="entry name" value="GMC_OxRdtase_N"/>
</dbReference>
<evidence type="ECO:0000256" key="4">
    <source>
        <dbReference type="ARBA" id="ARBA00022827"/>
    </source>
</evidence>
<dbReference type="Pfam" id="PF00732">
    <property type="entry name" value="GMC_oxred_N"/>
    <property type="match status" value="1"/>
</dbReference>
<accession>A0A9N8DHX9</accession>
<evidence type="ECO:0000256" key="5">
    <source>
        <dbReference type="PIRSR" id="PIRSR000137-2"/>
    </source>
</evidence>
<dbReference type="PROSITE" id="PS00624">
    <property type="entry name" value="GMC_OXRED_2"/>
    <property type="match status" value="1"/>
</dbReference>
<name>A0A9N8DHX9_9STRA</name>
<dbReference type="Gene3D" id="3.30.560.10">
    <property type="entry name" value="Glucose Oxidase, domain 3"/>
    <property type="match status" value="1"/>
</dbReference>
<feature type="chain" id="PRO_5040497522" evidence="6">
    <location>
        <begin position="26"/>
        <end position="652"/>
    </location>
</feature>
<feature type="domain" description="Glucose-methanol-choline oxidoreductase N-terminal" evidence="7">
    <location>
        <begin position="354"/>
        <end position="368"/>
    </location>
</feature>
<dbReference type="Gene3D" id="3.50.50.60">
    <property type="entry name" value="FAD/NAD(P)-binding domain"/>
    <property type="match status" value="1"/>
</dbReference>
<dbReference type="SUPFAM" id="SSF51905">
    <property type="entry name" value="FAD/NAD(P)-binding domain"/>
    <property type="match status" value="1"/>
</dbReference>
<dbReference type="EMBL" id="CAICTM010000166">
    <property type="protein sequence ID" value="CAB9503492.1"/>
    <property type="molecule type" value="Genomic_DNA"/>
</dbReference>
<keyword evidence="4 5" id="KW-0274">FAD</keyword>
<dbReference type="SUPFAM" id="SSF54373">
    <property type="entry name" value="FAD-linked reductases, C-terminal domain"/>
    <property type="match status" value="1"/>
</dbReference>
<organism evidence="8 9">
    <name type="scientific">Seminavis robusta</name>
    <dbReference type="NCBI Taxonomy" id="568900"/>
    <lineage>
        <taxon>Eukaryota</taxon>
        <taxon>Sar</taxon>
        <taxon>Stramenopiles</taxon>
        <taxon>Ochrophyta</taxon>
        <taxon>Bacillariophyta</taxon>
        <taxon>Bacillariophyceae</taxon>
        <taxon>Bacillariophycidae</taxon>
        <taxon>Naviculales</taxon>
        <taxon>Naviculaceae</taxon>
        <taxon>Seminavis</taxon>
    </lineage>
</organism>
<dbReference type="InterPro" id="IPR036188">
    <property type="entry name" value="FAD/NAD-bd_sf"/>
</dbReference>
<feature type="binding site" evidence="5">
    <location>
        <position position="306"/>
    </location>
    <ligand>
        <name>FAD</name>
        <dbReference type="ChEBI" id="CHEBI:57692"/>
    </ligand>
</feature>
<evidence type="ECO:0000256" key="2">
    <source>
        <dbReference type="ARBA" id="ARBA00010790"/>
    </source>
</evidence>
<dbReference type="Pfam" id="PF05199">
    <property type="entry name" value="GMC_oxred_C"/>
    <property type="match status" value="1"/>
</dbReference>
<protein>
    <submittedName>
        <fullName evidence="8">Choline dehydrogenase</fullName>
    </submittedName>
</protein>
<dbReference type="InterPro" id="IPR012132">
    <property type="entry name" value="GMC_OxRdtase"/>
</dbReference>
<comment type="caution">
    <text evidence="8">The sequence shown here is derived from an EMBL/GenBank/DDBJ whole genome shotgun (WGS) entry which is preliminary data.</text>
</comment>
<keyword evidence="3" id="KW-0285">Flavoprotein</keyword>
<evidence type="ECO:0000313" key="8">
    <source>
        <dbReference type="EMBL" id="CAB9503492.1"/>
    </source>
</evidence>
<reference evidence="8" key="1">
    <citation type="submission" date="2020-06" db="EMBL/GenBank/DDBJ databases">
        <authorList>
            <consortium name="Plant Systems Biology data submission"/>
        </authorList>
    </citation>
    <scope>NUCLEOTIDE SEQUENCE</scope>
    <source>
        <strain evidence="8">D6</strain>
    </source>
</reference>
<keyword evidence="9" id="KW-1185">Reference proteome</keyword>
<dbReference type="OrthoDB" id="269227at2759"/>
<comment type="similarity">
    <text evidence="2">Belongs to the GMC oxidoreductase family.</text>
</comment>
<gene>
    <name evidence="8" type="ORF">SEMRO_167_G074540.1</name>
</gene>